<gene>
    <name evidence="1" type="ORF">LtaPh_2624771</name>
</gene>
<keyword evidence="1" id="KW-0687">Ribonucleoprotein</keyword>
<keyword evidence="1" id="KW-0689">Ribosomal protein</keyword>
<dbReference type="AlphaFoldDB" id="A0A640KJV1"/>
<proteinExistence type="predicted"/>
<name>A0A640KJV1_LEITA</name>
<evidence type="ECO:0000313" key="2">
    <source>
        <dbReference type="Proteomes" id="UP000419144"/>
    </source>
</evidence>
<reference evidence="1" key="1">
    <citation type="submission" date="2019-11" db="EMBL/GenBank/DDBJ databases">
        <title>Leishmania tarentolae CDS.</title>
        <authorList>
            <person name="Goto Y."/>
            <person name="Yamagishi J."/>
        </authorList>
    </citation>
    <scope>NUCLEOTIDE SEQUENCE [LARGE SCALE GENOMIC DNA]</scope>
    <source>
        <strain evidence="1">Parrot Tar II</strain>
    </source>
</reference>
<dbReference type="GO" id="GO:0005840">
    <property type="term" value="C:ribosome"/>
    <property type="evidence" value="ECO:0007669"/>
    <property type="project" value="UniProtKB-KW"/>
</dbReference>
<dbReference type="EMBL" id="BLBS01000036">
    <property type="protein sequence ID" value="GET89598.1"/>
    <property type="molecule type" value="Genomic_DNA"/>
</dbReference>
<dbReference type="VEuPathDB" id="TriTrypDB:LtaPh_2624771"/>
<protein>
    <submittedName>
        <fullName evidence="1">60S ribosomal protein L35, putative</fullName>
    </submittedName>
</protein>
<organism evidence="1 2">
    <name type="scientific">Leishmania tarentolae</name>
    <name type="common">Sauroleishmania tarentolae</name>
    <dbReference type="NCBI Taxonomy" id="5689"/>
    <lineage>
        <taxon>Eukaryota</taxon>
        <taxon>Discoba</taxon>
        <taxon>Euglenozoa</taxon>
        <taxon>Kinetoplastea</taxon>
        <taxon>Metakinetoplastina</taxon>
        <taxon>Trypanosomatida</taxon>
        <taxon>Trypanosomatidae</taxon>
        <taxon>Leishmaniinae</taxon>
        <taxon>Leishmania</taxon>
        <taxon>lizard Leishmania</taxon>
    </lineage>
</organism>
<accession>A0A640KJV1</accession>
<keyword evidence="2" id="KW-1185">Reference proteome</keyword>
<dbReference type="Proteomes" id="UP000419144">
    <property type="component" value="Unassembled WGS sequence"/>
</dbReference>
<evidence type="ECO:0000313" key="1">
    <source>
        <dbReference type="EMBL" id="GET89598.1"/>
    </source>
</evidence>
<comment type="caution">
    <text evidence="1">The sequence shown here is derived from an EMBL/GenBank/DDBJ whole genome shotgun (WGS) entry which is preliminary data.</text>
</comment>
<sequence>MRALDPDGVHALGELVCLTHLARRLAVLLVVLQRKAAAVCQLRTQHLRRLGAQLPVCVELLQVAALILVQHGENARNALADRADAAQAGLGTARLLHHAQLRQLLLVLRQRLEKIILALLAQILNLHVVRHGSG</sequence>